<comment type="caution">
    <text evidence="2">The sequence shown here is derived from an EMBL/GenBank/DDBJ whole genome shotgun (WGS) entry which is preliminary data.</text>
</comment>
<evidence type="ECO:0000256" key="1">
    <source>
        <dbReference type="SAM" id="MobiDB-lite"/>
    </source>
</evidence>
<accession>A0ABV7HUL9</accession>
<name>A0ABV7HUL9_9GAMM</name>
<sequence>MNIQLVACGALIYSIGFATHLLWSHNTKDPIDEPPLPAAAQEPSKHHDGQFENTQVRTGKSKDKTANEATSLSNVDYLSSETHDKNARLSDTEKELAELRRGRFNDEAKKYAKLRRLSGAPFNQRLDTNFQKEERDASWSLQQESLISQKLQSADDSISIVNSECRKTQCRLSIITPRDDQNSINQILSHILNDRTNKLELGTYVTQRDTSSGTTYVYIDRTGDDINFLDQMQ</sequence>
<keyword evidence="3" id="KW-1185">Reference proteome</keyword>
<dbReference type="EMBL" id="JBHRTL010000029">
    <property type="protein sequence ID" value="MFC3156235.1"/>
    <property type="molecule type" value="Genomic_DNA"/>
</dbReference>
<dbReference type="Proteomes" id="UP001595548">
    <property type="component" value="Unassembled WGS sequence"/>
</dbReference>
<evidence type="ECO:0000313" key="3">
    <source>
        <dbReference type="Proteomes" id="UP001595548"/>
    </source>
</evidence>
<feature type="compositionally biased region" description="Polar residues" evidence="1">
    <location>
        <begin position="67"/>
        <end position="80"/>
    </location>
</feature>
<feature type="compositionally biased region" description="Basic and acidic residues" evidence="1">
    <location>
        <begin position="81"/>
        <end position="92"/>
    </location>
</feature>
<gene>
    <name evidence="2" type="ORF">ACFOEB_13575</name>
</gene>
<dbReference type="RefSeq" id="WP_382417392.1">
    <property type="nucleotide sequence ID" value="NZ_AP031500.1"/>
</dbReference>
<reference evidence="3" key="1">
    <citation type="journal article" date="2019" name="Int. J. Syst. Evol. Microbiol.">
        <title>The Global Catalogue of Microorganisms (GCM) 10K type strain sequencing project: providing services to taxonomists for standard genome sequencing and annotation.</title>
        <authorList>
            <consortium name="The Broad Institute Genomics Platform"/>
            <consortium name="The Broad Institute Genome Sequencing Center for Infectious Disease"/>
            <person name="Wu L."/>
            <person name="Ma J."/>
        </authorList>
    </citation>
    <scope>NUCLEOTIDE SEQUENCE [LARGE SCALE GENOMIC DNA]</scope>
    <source>
        <strain evidence="3">KCTC 52141</strain>
    </source>
</reference>
<evidence type="ECO:0000313" key="2">
    <source>
        <dbReference type="EMBL" id="MFC3156235.1"/>
    </source>
</evidence>
<protein>
    <submittedName>
        <fullName evidence="2">Uncharacterized protein</fullName>
    </submittedName>
</protein>
<proteinExistence type="predicted"/>
<organism evidence="2 3">
    <name type="scientific">Gilvimarinus japonicus</name>
    <dbReference type="NCBI Taxonomy" id="1796469"/>
    <lineage>
        <taxon>Bacteria</taxon>
        <taxon>Pseudomonadati</taxon>
        <taxon>Pseudomonadota</taxon>
        <taxon>Gammaproteobacteria</taxon>
        <taxon>Cellvibrionales</taxon>
        <taxon>Cellvibrionaceae</taxon>
        <taxon>Gilvimarinus</taxon>
    </lineage>
</organism>
<feature type="region of interest" description="Disordered" evidence="1">
    <location>
        <begin position="32"/>
        <end position="92"/>
    </location>
</feature>